<proteinExistence type="inferred from homology"/>
<comment type="caution">
    <text evidence="4">The sequence shown here is derived from an EMBL/GenBank/DDBJ whole genome shotgun (WGS) entry which is preliminary data.</text>
</comment>
<protein>
    <submittedName>
        <fullName evidence="4">Uncharacterized protein</fullName>
    </submittedName>
</protein>
<dbReference type="Gene3D" id="3.90.550.10">
    <property type="entry name" value="Spore Coat Polysaccharide Biosynthesis Protein SpsA, Chain A"/>
    <property type="match status" value="1"/>
</dbReference>
<gene>
    <name evidence="4" type="ORF">LCGC14_1374280</name>
</gene>
<dbReference type="SUPFAM" id="SSF53448">
    <property type="entry name" value="Nucleotide-diphospho-sugar transferases"/>
    <property type="match status" value="1"/>
</dbReference>
<dbReference type="PANTHER" id="PTHR43179:SF12">
    <property type="entry name" value="GALACTOFURANOSYLTRANSFERASE GLFT2"/>
    <property type="match status" value="1"/>
</dbReference>
<dbReference type="EMBL" id="LAZR01008709">
    <property type="protein sequence ID" value="KKM77020.1"/>
    <property type="molecule type" value="Genomic_DNA"/>
</dbReference>
<evidence type="ECO:0000256" key="1">
    <source>
        <dbReference type="ARBA" id="ARBA00006739"/>
    </source>
</evidence>
<dbReference type="PANTHER" id="PTHR43179">
    <property type="entry name" value="RHAMNOSYLTRANSFERASE WBBL"/>
    <property type="match status" value="1"/>
</dbReference>
<dbReference type="AlphaFoldDB" id="A0A0F9MJP7"/>
<sequence length="247" mass="28555">MKISIVIPTLDNPEFMACLLNSIEKHTMVEHEVLIHYNTKENNIGLPKAINLLGAQAKGEFICYLNDDMYVGPGWAEALLAKVNPVIHYQYLTAAMFEPQYANVCMNSPMDYGRHPNEFREEDFLKEWKDVCRIKEDIVSPYCPIFVTKALWDEVGGYDEEYFPCFGTDPDFAAKIYFAALKKGASYEFRAVANCCVYHFQCITTDKISNDVHYRNKARETFLRKWGMSWGQLYQNLLRIGRYSDDG</sequence>
<evidence type="ECO:0000256" key="3">
    <source>
        <dbReference type="ARBA" id="ARBA00022679"/>
    </source>
</evidence>
<evidence type="ECO:0000256" key="2">
    <source>
        <dbReference type="ARBA" id="ARBA00022676"/>
    </source>
</evidence>
<evidence type="ECO:0000313" key="4">
    <source>
        <dbReference type="EMBL" id="KKM77020.1"/>
    </source>
</evidence>
<name>A0A0F9MJP7_9ZZZZ</name>
<dbReference type="GO" id="GO:0016757">
    <property type="term" value="F:glycosyltransferase activity"/>
    <property type="evidence" value="ECO:0007669"/>
    <property type="project" value="UniProtKB-KW"/>
</dbReference>
<reference evidence="4" key="1">
    <citation type="journal article" date="2015" name="Nature">
        <title>Complex archaea that bridge the gap between prokaryotes and eukaryotes.</title>
        <authorList>
            <person name="Spang A."/>
            <person name="Saw J.H."/>
            <person name="Jorgensen S.L."/>
            <person name="Zaremba-Niedzwiedzka K."/>
            <person name="Martijn J."/>
            <person name="Lind A.E."/>
            <person name="van Eijk R."/>
            <person name="Schleper C."/>
            <person name="Guy L."/>
            <person name="Ettema T.J."/>
        </authorList>
    </citation>
    <scope>NUCLEOTIDE SEQUENCE</scope>
</reference>
<comment type="similarity">
    <text evidence="1">Belongs to the glycosyltransferase 2 family.</text>
</comment>
<keyword evidence="3" id="KW-0808">Transferase</keyword>
<keyword evidence="2" id="KW-0328">Glycosyltransferase</keyword>
<accession>A0A0F9MJP7</accession>
<organism evidence="4">
    <name type="scientific">marine sediment metagenome</name>
    <dbReference type="NCBI Taxonomy" id="412755"/>
    <lineage>
        <taxon>unclassified sequences</taxon>
        <taxon>metagenomes</taxon>
        <taxon>ecological metagenomes</taxon>
    </lineage>
</organism>
<dbReference type="InterPro" id="IPR029044">
    <property type="entry name" value="Nucleotide-diphossugar_trans"/>
</dbReference>